<dbReference type="PANTHER" id="PTHR11662:SF399">
    <property type="entry name" value="FI19708P1-RELATED"/>
    <property type="match status" value="1"/>
</dbReference>
<dbReference type="PANTHER" id="PTHR11662">
    <property type="entry name" value="SOLUTE CARRIER FAMILY 17"/>
    <property type="match status" value="1"/>
</dbReference>
<keyword evidence="4 6" id="KW-0472">Membrane</keyword>
<feature type="region of interest" description="Disordered" evidence="5">
    <location>
        <begin position="1"/>
        <end position="43"/>
    </location>
</feature>
<dbReference type="InterPro" id="IPR020846">
    <property type="entry name" value="MFS_dom"/>
</dbReference>
<dbReference type="InterPro" id="IPR050382">
    <property type="entry name" value="MFS_Na/Anion_cotransporter"/>
</dbReference>
<protein>
    <submittedName>
        <fullName evidence="8">Transporter YybO</fullName>
    </submittedName>
</protein>
<sequence>MTRSEAAEGAAPGAGPGTPHEPPRGGPAEPARATAPGAAPSGGRGRVRWGIAGVLGVGTFVNYIDRVNLSVAAPAIMRDFDISASQMGVLASAFLWTYAMLQLPVGSVIDRIGVTWVNRAAAFLWTVASFASAAAGGLGLLLVSRLLLGVGEAPTIPAGWKSIGQWFPKHERGTATAVFDGCAKLSNVIGIPVMAFLVTAYSWHAAFLFTGVLSAVYLALWWLLYLTPRQAHAKGRLGDEELAYIREGGADDEDSATGEGGSLRGLGHLLRRRKTWGLALGYASYTYSYYVLLTWLPGYLEKQFGVNLMQGGVYTMIPWLAAVVAQFAVGGLLMDRWLRRAKDTTRVRRTVLVLSLLASLSVTGAAYAGSVGTALVYLSVGAAGLAISVPAGSSIVALIAPEGYAGTLGGIVNFVANLLGIAAPIVTGMVVDATGSFAGAFIVTGAVLLGGIFCYTAVLGRIERMPAPAEAA</sequence>
<accession>A0ABQ2MR15</accession>
<dbReference type="Pfam" id="PF07690">
    <property type="entry name" value="MFS_1"/>
    <property type="match status" value="1"/>
</dbReference>
<feature type="transmembrane region" description="Helical" evidence="6">
    <location>
        <begin position="84"/>
        <end position="101"/>
    </location>
</feature>
<evidence type="ECO:0000256" key="2">
    <source>
        <dbReference type="ARBA" id="ARBA00022692"/>
    </source>
</evidence>
<evidence type="ECO:0000256" key="1">
    <source>
        <dbReference type="ARBA" id="ARBA00004651"/>
    </source>
</evidence>
<dbReference type="CDD" id="cd17319">
    <property type="entry name" value="MFS_ExuT_GudP_like"/>
    <property type="match status" value="1"/>
</dbReference>
<keyword evidence="9" id="KW-1185">Reference proteome</keyword>
<feature type="transmembrane region" description="Helical" evidence="6">
    <location>
        <begin position="350"/>
        <end position="368"/>
    </location>
</feature>
<feature type="transmembrane region" description="Helical" evidence="6">
    <location>
        <begin position="122"/>
        <end position="143"/>
    </location>
</feature>
<feature type="transmembrane region" description="Helical" evidence="6">
    <location>
        <begin position="437"/>
        <end position="458"/>
    </location>
</feature>
<dbReference type="RefSeq" id="WP_189039472.1">
    <property type="nucleotide sequence ID" value="NZ_BMMP01000020.1"/>
</dbReference>
<keyword evidence="2 6" id="KW-0812">Transmembrane</keyword>
<comment type="subcellular location">
    <subcellularLocation>
        <location evidence="1">Cell membrane</location>
        <topology evidence="1">Multi-pass membrane protein</topology>
    </subcellularLocation>
</comment>
<feature type="transmembrane region" description="Helical" evidence="6">
    <location>
        <begin position="316"/>
        <end position="338"/>
    </location>
</feature>
<dbReference type="PROSITE" id="PS50850">
    <property type="entry name" value="MFS"/>
    <property type="match status" value="1"/>
</dbReference>
<dbReference type="InterPro" id="IPR011701">
    <property type="entry name" value="MFS"/>
</dbReference>
<feature type="transmembrane region" description="Helical" evidence="6">
    <location>
        <begin position="203"/>
        <end position="226"/>
    </location>
</feature>
<feature type="compositionally biased region" description="Low complexity" evidence="5">
    <location>
        <begin position="26"/>
        <end position="41"/>
    </location>
</feature>
<evidence type="ECO:0000259" key="7">
    <source>
        <dbReference type="PROSITE" id="PS50850"/>
    </source>
</evidence>
<evidence type="ECO:0000313" key="8">
    <source>
        <dbReference type="EMBL" id="GGO56494.1"/>
    </source>
</evidence>
<gene>
    <name evidence="8" type="primary">yybO</name>
    <name evidence="8" type="ORF">GCM10012287_50210</name>
</gene>
<evidence type="ECO:0000256" key="5">
    <source>
        <dbReference type="SAM" id="MobiDB-lite"/>
    </source>
</evidence>
<keyword evidence="3 6" id="KW-1133">Transmembrane helix</keyword>
<feature type="transmembrane region" description="Helical" evidence="6">
    <location>
        <begin position="47"/>
        <end position="64"/>
    </location>
</feature>
<feature type="domain" description="Major facilitator superfamily (MFS) profile" evidence="7">
    <location>
        <begin position="51"/>
        <end position="463"/>
    </location>
</feature>
<comment type="caution">
    <text evidence="8">The sequence shown here is derived from an EMBL/GenBank/DDBJ whole genome shotgun (WGS) entry which is preliminary data.</text>
</comment>
<evidence type="ECO:0000256" key="4">
    <source>
        <dbReference type="ARBA" id="ARBA00023136"/>
    </source>
</evidence>
<feature type="transmembrane region" description="Helical" evidence="6">
    <location>
        <begin position="374"/>
        <end position="399"/>
    </location>
</feature>
<dbReference type="Gene3D" id="1.20.1250.20">
    <property type="entry name" value="MFS general substrate transporter like domains"/>
    <property type="match status" value="2"/>
</dbReference>
<feature type="transmembrane region" description="Helical" evidence="6">
    <location>
        <begin position="411"/>
        <end position="431"/>
    </location>
</feature>
<dbReference type="InterPro" id="IPR036259">
    <property type="entry name" value="MFS_trans_sf"/>
</dbReference>
<proteinExistence type="predicted"/>
<dbReference type="SUPFAM" id="SSF103473">
    <property type="entry name" value="MFS general substrate transporter"/>
    <property type="match status" value="1"/>
</dbReference>
<organism evidence="8 9">
    <name type="scientific">Streptomyces daqingensis</name>
    <dbReference type="NCBI Taxonomy" id="1472640"/>
    <lineage>
        <taxon>Bacteria</taxon>
        <taxon>Bacillati</taxon>
        <taxon>Actinomycetota</taxon>
        <taxon>Actinomycetes</taxon>
        <taxon>Kitasatosporales</taxon>
        <taxon>Streptomycetaceae</taxon>
        <taxon>Streptomyces</taxon>
    </lineage>
</organism>
<evidence type="ECO:0000256" key="6">
    <source>
        <dbReference type="SAM" id="Phobius"/>
    </source>
</evidence>
<dbReference type="Proteomes" id="UP000631535">
    <property type="component" value="Unassembled WGS sequence"/>
</dbReference>
<dbReference type="EMBL" id="BMMP01000020">
    <property type="protein sequence ID" value="GGO56494.1"/>
    <property type="molecule type" value="Genomic_DNA"/>
</dbReference>
<name>A0ABQ2MR15_9ACTN</name>
<reference evidence="9" key="1">
    <citation type="journal article" date="2019" name="Int. J. Syst. Evol. Microbiol.">
        <title>The Global Catalogue of Microorganisms (GCM) 10K type strain sequencing project: providing services to taxonomists for standard genome sequencing and annotation.</title>
        <authorList>
            <consortium name="The Broad Institute Genomics Platform"/>
            <consortium name="The Broad Institute Genome Sequencing Center for Infectious Disease"/>
            <person name="Wu L."/>
            <person name="Ma J."/>
        </authorList>
    </citation>
    <scope>NUCLEOTIDE SEQUENCE [LARGE SCALE GENOMIC DNA]</scope>
    <source>
        <strain evidence="9">CGMCC 4.7178</strain>
    </source>
</reference>
<evidence type="ECO:0000313" key="9">
    <source>
        <dbReference type="Proteomes" id="UP000631535"/>
    </source>
</evidence>
<feature type="transmembrane region" description="Helical" evidence="6">
    <location>
        <begin position="276"/>
        <end position="296"/>
    </location>
</feature>
<evidence type="ECO:0000256" key="3">
    <source>
        <dbReference type="ARBA" id="ARBA00022989"/>
    </source>
</evidence>